<evidence type="ECO:0000313" key="2">
    <source>
        <dbReference type="Proteomes" id="UP001595701"/>
    </source>
</evidence>
<evidence type="ECO:0000313" key="1">
    <source>
        <dbReference type="EMBL" id="MFC3573701.1"/>
    </source>
</evidence>
<dbReference type="RefSeq" id="WP_310763165.1">
    <property type="nucleotide sequence ID" value="NZ_JBHRWR010000008.1"/>
</dbReference>
<organism evidence="1 2">
    <name type="scientific">Streptomyces yaanensis</name>
    <dbReference type="NCBI Taxonomy" id="1142239"/>
    <lineage>
        <taxon>Bacteria</taxon>
        <taxon>Bacillati</taxon>
        <taxon>Actinomycetota</taxon>
        <taxon>Actinomycetes</taxon>
        <taxon>Kitasatosporales</taxon>
        <taxon>Streptomycetaceae</taxon>
        <taxon>Streptomyces</taxon>
    </lineage>
</organism>
<sequence length="116" mass="12829">MAHGDDKRTYVKDNHGTLYAHSKHVTYNGSQSPEEHELQRRLDELQLILTQYAAALPDVRRMQEVTEELGNQLQGQRQPSRTIVRSLLDSLTAGAGGVTAVLTAVNGLAGFVTRFL</sequence>
<dbReference type="EMBL" id="JBHRWR010000008">
    <property type="protein sequence ID" value="MFC3573701.1"/>
    <property type="molecule type" value="Genomic_DNA"/>
</dbReference>
<keyword evidence="2" id="KW-1185">Reference proteome</keyword>
<proteinExistence type="predicted"/>
<reference evidence="2" key="1">
    <citation type="journal article" date="2019" name="Int. J. Syst. Evol. Microbiol.">
        <title>The Global Catalogue of Microorganisms (GCM) 10K type strain sequencing project: providing services to taxonomists for standard genome sequencing and annotation.</title>
        <authorList>
            <consortium name="The Broad Institute Genomics Platform"/>
            <consortium name="The Broad Institute Genome Sequencing Center for Infectious Disease"/>
            <person name="Wu L."/>
            <person name="Ma J."/>
        </authorList>
    </citation>
    <scope>NUCLEOTIDE SEQUENCE [LARGE SCALE GENOMIC DNA]</scope>
    <source>
        <strain evidence="2">CGMCC 4.7035</strain>
    </source>
</reference>
<comment type="caution">
    <text evidence="1">The sequence shown here is derived from an EMBL/GenBank/DDBJ whole genome shotgun (WGS) entry which is preliminary data.</text>
</comment>
<gene>
    <name evidence="1" type="ORF">ACFOZ0_10545</name>
</gene>
<protein>
    <submittedName>
        <fullName evidence="1">Uncharacterized protein</fullName>
    </submittedName>
</protein>
<name>A0ABV7SBX9_9ACTN</name>
<accession>A0ABV7SBX9</accession>
<dbReference type="Proteomes" id="UP001595701">
    <property type="component" value="Unassembled WGS sequence"/>
</dbReference>